<feature type="domain" description="GerMN" evidence="2">
    <location>
        <begin position="250"/>
        <end position="341"/>
    </location>
</feature>
<dbReference type="AlphaFoldDB" id="A0A1G1YHW5"/>
<dbReference type="PROSITE" id="PS51257">
    <property type="entry name" value="PROKAR_LIPOPROTEIN"/>
    <property type="match status" value="1"/>
</dbReference>
<gene>
    <name evidence="3" type="ORF">A3J65_03400</name>
</gene>
<dbReference type="Pfam" id="PF03891">
    <property type="entry name" value="DUF333"/>
    <property type="match status" value="2"/>
</dbReference>
<keyword evidence="1" id="KW-0732">Signal</keyword>
<organism evidence="3 4">
    <name type="scientific">Candidatus Buchananbacteria bacterium RIFCSPHIGHO2_02_FULL_45_11b</name>
    <dbReference type="NCBI Taxonomy" id="1797541"/>
    <lineage>
        <taxon>Bacteria</taxon>
        <taxon>Candidatus Buchananiibacteriota</taxon>
    </lineage>
</organism>
<dbReference type="PANTHER" id="PTHR38008">
    <property type="entry name" value="HEMOLYSIN-RELATED"/>
    <property type="match status" value="1"/>
</dbReference>
<dbReference type="InterPro" id="IPR005590">
    <property type="entry name" value="DUF333"/>
</dbReference>
<dbReference type="SMART" id="SM00909">
    <property type="entry name" value="Germane"/>
    <property type="match status" value="1"/>
</dbReference>
<feature type="signal peptide" evidence="1">
    <location>
        <begin position="1"/>
        <end position="19"/>
    </location>
</feature>
<feature type="chain" id="PRO_5009581583" description="GerMN domain-containing protein" evidence="1">
    <location>
        <begin position="20"/>
        <end position="342"/>
    </location>
</feature>
<dbReference type="Pfam" id="PF10648">
    <property type="entry name" value="Gmad2"/>
    <property type="match status" value="1"/>
</dbReference>
<proteinExistence type="predicted"/>
<evidence type="ECO:0000259" key="2">
    <source>
        <dbReference type="SMART" id="SM00909"/>
    </source>
</evidence>
<dbReference type="EMBL" id="MHIK01000022">
    <property type="protein sequence ID" value="OGY51861.1"/>
    <property type="molecule type" value="Genomic_DNA"/>
</dbReference>
<name>A0A1G1YHW5_9BACT</name>
<dbReference type="Pfam" id="PF10646">
    <property type="entry name" value="Germane"/>
    <property type="match status" value="1"/>
</dbReference>
<sequence length="342" mass="37156">MKKILTLAFVTSLILTGCAKSTPTDTNQPAANANTGLANPASVFCQDHGGRLKIKTEESGLPRRSADLSAETQIVKAEGAEAGQFGLCIFNDDTRCEEWAYFRGDCQPGKNIIVFNPRKDEEITLPFTIKGQARVFENTLNYRLKDSAGKILAAGIINAQSPDMGQFGDFSLGISDLYQKPTDNNVILEVFDYSAKDGSVIDLNTIPLKLTLPETTTLKIFFNNDKLDPEISCIKVFPVTRIIAKTPTVGQAALELLLTGTSPEEYESGYRTSLNSGVKLNSLKIENGIATADFNETLQFQVGGSCRVGAISAQIRETLKQFSTVKDVVISIEGKSEDILQP</sequence>
<comment type="caution">
    <text evidence="3">The sequence shown here is derived from an EMBL/GenBank/DDBJ whole genome shotgun (WGS) entry which is preliminary data.</text>
</comment>
<dbReference type="PANTHER" id="PTHR38008:SF2">
    <property type="entry name" value="HEMOLYSIN"/>
    <property type="match status" value="1"/>
</dbReference>
<evidence type="ECO:0000313" key="4">
    <source>
        <dbReference type="Proteomes" id="UP000178501"/>
    </source>
</evidence>
<protein>
    <recommendedName>
        <fullName evidence="2">GerMN domain-containing protein</fullName>
    </recommendedName>
</protein>
<evidence type="ECO:0000256" key="1">
    <source>
        <dbReference type="SAM" id="SignalP"/>
    </source>
</evidence>
<dbReference type="InterPro" id="IPR018911">
    <property type="entry name" value="Gmad2_Ig-like_dom"/>
</dbReference>
<dbReference type="Proteomes" id="UP000178501">
    <property type="component" value="Unassembled WGS sequence"/>
</dbReference>
<evidence type="ECO:0000313" key="3">
    <source>
        <dbReference type="EMBL" id="OGY51861.1"/>
    </source>
</evidence>
<dbReference type="InterPro" id="IPR019606">
    <property type="entry name" value="GerMN"/>
</dbReference>
<accession>A0A1G1YHW5</accession>
<reference evidence="3 4" key="1">
    <citation type="journal article" date="2016" name="Nat. Commun.">
        <title>Thousands of microbial genomes shed light on interconnected biogeochemical processes in an aquifer system.</title>
        <authorList>
            <person name="Anantharaman K."/>
            <person name="Brown C.T."/>
            <person name="Hug L.A."/>
            <person name="Sharon I."/>
            <person name="Castelle C.J."/>
            <person name="Probst A.J."/>
            <person name="Thomas B.C."/>
            <person name="Singh A."/>
            <person name="Wilkins M.J."/>
            <person name="Karaoz U."/>
            <person name="Brodie E.L."/>
            <person name="Williams K.H."/>
            <person name="Hubbard S.S."/>
            <person name="Banfield J.F."/>
        </authorList>
    </citation>
    <scope>NUCLEOTIDE SEQUENCE [LARGE SCALE GENOMIC DNA]</scope>
</reference>